<dbReference type="PANTHER" id="PTHR22958">
    <property type="entry name" value="GLYCEROPHOSPHORYL DIESTER PHOSPHODIESTERASE"/>
    <property type="match status" value="1"/>
</dbReference>
<dbReference type="OrthoDB" id="992034at2759"/>
<protein>
    <recommendedName>
        <fullName evidence="1">glycerophosphodiester phosphodiesterase</fullName>
        <ecNumber evidence="1">3.1.4.46</ecNumber>
    </recommendedName>
</protein>
<feature type="domain" description="GP-PDE" evidence="6">
    <location>
        <begin position="96"/>
        <end position="208"/>
    </location>
</feature>
<evidence type="ECO:0000256" key="2">
    <source>
        <dbReference type="ARBA" id="ARBA00022798"/>
    </source>
</evidence>
<evidence type="ECO:0000256" key="3">
    <source>
        <dbReference type="ARBA" id="ARBA00022801"/>
    </source>
</evidence>
<dbReference type="Proteomes" id="UP000594638">
    <property type="component" value="Unassembled WGS sequence"/>
</dbReference>
<proteinExistence type="predicted"/>
<dbReference type="EC" id="3.1.4.46" evidence="1"/>
<evidence type="ECO:0000313" key="8">
    <source>
        <dbReference type="Proteomes" id="UP000594638"/>
    </source>
</evidence>
<dbReference type="InterPro" id="IPR017946">
    <property type="entry name" value="PLC-like_Pdiesterase_TIM-brl"/>
</dbReference>
<dbReference type="Pfam" id="PF03009">
    <property type="entry name" value="GDPD"/>
    <property type="match status" value="1"/>
</dbReference>
<dbReference type="InterPro" id="IPR051578">
    <property type="entry name" value="GDPD"/>
</dbReference>
<evidence type="ECO:0000313" key="7">
    <source>
        <dbReference type="EMBL" id="CAA3024547.1"/>
    </source>
</evidence>
<dbReference type="PANTHER" id="PTHR22958:SF1">
    <property type="entry name" value="GLYCEROPHOSPHOCHOLINE PHOSPHODIESTERASE GPCPD1"/>
    <property type="match status" value="1"/>
</dbReference>
<evidence type="ECO:0000256" key="1">
    <source>
        <dbReference type="ARBA" id="ARBA00012247"/>
    </source>
</evidence>
<comment type="catalytic activity">
    <reaction evidence="4">
        <text>a sn-glycero-3-phosphodiester + H2O = an alcohol + sn-glycerol 3-phosphate + H(+)</text>
        <dbReference type="Rhea" id="RHEA:12969"/>
        <dbReference type="ChEBI" id="CHEBI:15377"/>
        <dbReference type="ChEBI" id="CHEBI:15378"/>
        <dbReference type="ChEBI" id="CHEBI:30879"/>
        <dbReference type="ChEBI" id="CHEBI:57597"/>
        <dbReference type="ChEBI" id="CHEBI:83408"/>
        <dbReference type="EC" id="3.1.4.46"/>
    </reaction>
</comment>
<keyword evidence="2" id="KW-0319">Glycerol metabolism</keyword>
<dbReference type="EMBL" id="CACTIH010009110">
    <property type="protein sequence ID" value="CAA3024547.1"/>
    <property type="molecule type" value="Genomic_DNA"/>
</dbReference>
<dbReference type="GO" id="GO:0006071">
    <property type="term" value="P:glycerol metabolic process"/>
    <property type="evidence" value="ECO:0007669"/>
    <property type="project" value="UniProtKB-KW"/>
</dbReference>
<comment type="caution">
    <text evidence="7">The sequence shown here is derived from an EMBL/GenBank/DDBJ whole genome shotgun (WGS) entry which is preliminary data.</text>
</comment>
<dbReference type="SUPFAM" id="SSF51695">
    <property type="entry name" value="PLC-like phosphodiesterases"/>
    <property type="match status" value="1"/>
</dbReference>
<sequence length="257" mass="28289">MSIGSSGLAEAPATLGSTSASANPEVPGGHPEVPTALSYFFRQRQTTNNNNSLSTVSKFLLSCPAMALKAIHVSDVPYLDQVYSTLISKVDTVGNYPVDLVEFDVQVTRDGVPIIFCDNFIFSQLAQENVIFEARVTELPLSEFLSYGPQKEAGMVGKRLLRKTKDGKIVEWSVETDDCLCTLQEAFQKVFFLTNGGNEIYCDVRRNSLEAAIKLSLEGGLQRIVSEVRGILRNPGTVKKIKESKLSLDIWQIEGEF</sequence>
<evidence type="ECO:0000259" key="6">
    <source>
        <dbReference type="Pfam" id="PF03009"/>
    </source>
</evidence>
<reference evidence="7 8" key="1">
    <citation type="submission" date="2019-12" db="EMBL/GenBank/DDBJ databases">
        <authorList>
            <person name="Alioto T."/>
            <person name="Alioto T."/>
            <person name="Gomez Garrido J."/>
        </authorList>
    </citation>
    <scope>NUCLEOTIDE SEQUENCE [LARGE SCALE GENOMIC DNA]</scope>
</reference>
<gene>
    <name evidence="7" type="ORF">OLEA9_A053247</name>
</gene>
<name>A0A8S0V451_OLEEU</name>
<keyword evidence="3" id="KW-0378">Hydrolase</keyword>
<dbReference type="GO" id="GO:0008889">
    <property type="term" value="F:glycerophosphodiester phosphodiesterase activity"/>
    <property type="evidence" value="ECO:0007669"/>
    <property type="project" value="UniProtKB-EC"/>
</dbReference>
<dbReference type="InterPro" id="IPR030395">
    <property type="entry name" value="GP_PDE_dom"/>
</dbReference>
<evidence type="ECO:0000256" key="5">
    <source>
        <dbReference type="SAM" id="MobiDB-lite"/>
    </source>
</evidence>
<dbReference type="AlphaFoldDB" id="A0A8S0V451"/>
<feature type="region of interest" description="Disordered" evidence="5">
    <location>
        <begin position="1"/>
        <end position="28"/>
    </location>
</feature>
<dbReference type="Gramene" id="OE9A053247T1">
    <property type="protein sequence ID" value="OE9A053247C1"/>
    <property type="gene ID" value="OE9A053247"/>
</dbReference>
<keyword evidence="8" id="KW-1185">Reference proteome</keyword>
<accession>A0A8S0V451</accession>
<dbReference type="GO" id="GO:0046475">
    <property type="term" value="P:glycerophospholipid catabolic process"/>
    <property type="evidence" value="ECO:0007669"/>
    <property type="project" value="TreeGrafter"/>
</dbReference>
<evidence type="ECO:0000256" key="4">
    <source>
        <dbReference type="ARBA" id="ARBA00047512"/>
    </source>
</evidence>
<organism evidence="7 8">
    <name type="scientific">Olea europaea subsp. europaea</name>
    <dbReference type="NCBI Taxonomy" id="158383"/>
    <lineage>
        <taxon>Eukaryota</taxon>
        <taxon>Viridiplantae</taxon>
        <taxon>Streptophyta</taxon>
        <taxon>Embryophyta</taxon>
        <taxon>Tracheophyta</taxon>
        <taxon>Spermatophyta</taxon>
        <taxon>Magnoliopsida</taxon>
        <taxon>eudicotyledons</taxon>
        <taxon>Gunneridae</taxon>
        <taxon>Pentapetalae</taxon>
        <taxon>asterids</taxon>
        <taxon>lamiids</taxon>
        <taxon>Lamiales</taxon>
        <taxon>Oleaceae</taxon>
        <taxon>Oleeae</taxon>
        <taxon>Olea</taxon>
    </lineage>
</organism>
<dbReference type="Gene3D" id="3.20.20.190">
    <property type="entry name" value="Phosphatidylinositol (PI) phosphodiesterase"/>
    <property type="match status" value="1"/>
</dbReference>